<dbReference type="AlphaFoldDB" id="A0AAD2DGQ9"/>
<dbReference type="Pfam" id="PF25390">
    <property type="entry name" value="WD40_RLD"/>
    <property type="match status" value="1"/>
</dbReference>
<gene>
    <name evidence="10" type="ORF">FPE_LOCUS695</name>
</gene>
<dbReference type="InterPro" id="IPR013591">
    <property type="entry name" value="Brevis_radix_dom"/>
</dbReference>
<dbReference type="InterPro" id="IPR013083">
    <property type="entry name" value="Znf_RING/FYVE/PHD"/>
</dbReference>
<evidence type="ECO:0000313" key="10">
    <source>
        <dbReference type="EMBL" id="CAI9753264.1"/>
    </source>
</evidence>
<dbReference type="Pfam" id="PF08381">
    <property type="entry name" value="BRX"/>
    <property type="match status" value="1"/>
</dbReference>
<accession>A0AAD2DGQ9</accession>
<dbReference type="InterPro" id="IPR017455">
    <property type="entry name" value="Znf_FYVE-rel"/>
</dbReference>
<evidence type="ECO:0000256" key="5">
    <source>
        <dbReference type="PROSITE-ProRule" id="PRU00091"/>
    </source>
</evidence>
<feature type="repeat" description="RCC1" evidence="6">
    <location>
        <begin position="417"/>
        <end position="468"/>
    </location>
</feature>
<evidence type="ECO:0000256" key="6">
    <source>
        <dbReference type="PROSITE-ProRule" id="PRU00235"/>
    </source>
</evidence>
<feature type="coiled-coil region" evidence="7">
    <location>
        <begin position="831"/>
        <end position="869"/>
    </location>
</feature>
<dbReference type="PANTHER" id="PTHR22870">
    <property type="entry name" value="REGULATOR OF CHROMOSOME CONDENSATION"/>
    <property type="match status" value="1"/>
</dbReference>
<dbReference type="InterPro" id="IPR011011">
    <property type="entry name" value="Znf_FYVE_PHD"/>
</dbReference>
<dbReference type="PANTHER" id="PTHR22870:SF350">
    <property type="entry name" value="F12P19.9 PROTEIN"/>
    <property type="match status" value="1"/>
</dbReference>
<proteinExistence type="predicted"/>
<keyword evidence="2" id="KW-0677">Repeat</keyword>
<dbReference type="PROSITE" id="PS50012">
    <property type="entry name" value="RCC1_3"/>
    <property type="match status" value="6"/>
</dbReference>
<feature type="repeat" description="RCC1" evidence="6">
    <location>
        <begin position="363"/>
        <end position="416"/>
    </location>
</feature>
<keyword evidence="11" id="KW-1185">Reference proteome</keyword>
<name>A0AAD2DGQ9_9LAMI</name>
<dbReference type="SUPFAM" id="SSF50729">
    <property type="entry name" value="PH domain-like"/>
    <property type="match status" value="1"/>
</dbReference>
<dbReference type="Pfam" id="PF01363">
    <property type="entry name" value="FYVE"/>
    <property type="match status" value="1"/>
</dbReference>
<feature type="repeat" description="RCC1" evidence="6">
    <location>
        <begin position="584"/>
        <end position="635"/>
    </location>
</feature>
<dbReference type="CDD" id="cd13365">
    <property type="entry name" value="PH_PLC_plant-like"/>
    <property type="match status" value="1"/>
</dbReference>
<evidence type="ECO:0000313" key="11">
    <source>
        <dbReference type="Proteomes" id="UP000834106"/>
    </source>
</evidence>
<protein>
    <submittedName>
        <fullName evidence="10">Uncharacterized protein</fullName>
    </submittedName>
</protein>
<dbReference type="GO" id="GO:0008270">
    <property type="term" value="F:zinc ion binding"/>
    <property type="evidence" value="ECO:0007669"/>
    <property type="project" value="UniProtKB-KW"/>
</dbReference>
<evidence type="ECO:0000259" key="8">
    <source>
        <dbReference type="PROSITE" id="PS50178"/>
    </source>
</evidence>
<evidence type="ECO:0000256" key="4">
    <source>
        <dbReference type="ARBA" id="ARBA00022833"/>
    </source>
</evidence>
<dbReference type="PRINTS" id="PR00633">
    <property type="entry name" value="RCCNDNSATION"/>
</dbReference>
<dbReference type="InterPro" id="IPR051210">
    <property type="entry name" value="Ub_ligase/GEF_domain"/>
</dbReference>
<evidence type="ECO:0000259" key="9">
    <source>
        <dbReference type="PROSITE" id="PS51514"/>
    </source>
</evidence>
<dbReference type="Gene3D" id="2.30.29.30">
    <property type="entry name" value="Pleckstrin-homology domain (PH domain)/Phosphotyrosine-binding domain (PTB)"/>
    <property type="match status" value="1"/>
</dbReference>
<dbReference type="InterPro" id="IPR058923">
    <property type="entry name" value="RCC1-like_dom"/>
</dbReference>
<dbReference type="Proteomes" id="UP000834106">
    <property type="component" value="Chromosome 1"/>
</dbReference>
<feature type="domain" description="FYVE-type" evidence="8">
    <location>
        <begin position="640"/>
        <end position="702"/>
    </location>
</feature>
<dbReference type="PROSITE" id="PS51514">
    <property type="entry name" value="BRX"/>
    <property type="match status" value="1"/>
</dbReference>
<dbReference type="SMART" id="SM00064">
    <property type="entry name" value="FYVE"/>
    <property type="match status" value="1"/>
</dbReference>
<feature type="repeat" description="RCC1" evidence="6">
    <location>
        <begin position="532"/>
        <end position="583"/>
    </location>
</feature>
<keyword evidence="7" id="KW-0175">Coiled coil</keyword>
<keyword evidence="1" id="KW-0479">Metal-binding</keyword>
<organism evidence="10 11">
    <name type="scientific">Fraxinus pennsylvanica</name>
    <dbReference type="NCBI Taxonomy" id="56036"/>
    <lineage>
        <taxon>Eukaryota</taxon>
        <taxon>Viridiplantae</taxon>
        <taxon>Streptophyta</taxon>
        <taxon>Embryophyta</taxon>
        <taxon>Tracheophyta</taxon>
        <taxon>Spermatophyta</taxon>
        <taxon>Magnoliopsida</taxon>
        <taxon>eudicotyledons</taxon>
        <taxon>Gunneridae</taxon>
        <taxon>Pentapetalae</taxon>
        <taxon>asterids</taxon>
        <taxon>lamiids</taxon>
        <taxon>Lamiales</taxon>
        <taxon>Oleaceae</taxon>
        <taxon>Oleeae</taxon>
        <taxon>Fraxinus</taxon>
    </lineage>
</organism>
<dbReference type="PROSITE" id="PS00626">
    <property type="entry name" value="RCC1_2"/>
    <property type="match status" value="2"/>
</dbReference>
<dbReference type="SUPFAM" id="SSF57903">
    <property type="entry name" value="FYVE/PHD zinc finger"/>
    <property type="match status" value="1"/>
</dbReference>
<keyword evidence="4" id="KW-0862">Zinc</keyword>
<evidence type="ECO:0000256" key="7">
    <source>
        <dbReference type="SAM" id="Coils"/>
    </source>
</evidence>
<dbReference type="InterPro" id="IPR000408">
    <property type="entry name" value="Reg_chr_condens"/>
</dbReference>
<reference evidence="10" key="1">
    <citation type="submission" date="2023-05" db="EMBL/GenBank/DDBJ databases">
        <authorList>
            <person name="Huff M."/>
        </authorList>
    </citation>
    <scope>NUCLEOTIDE SEQUENCE</scope>
</reference>
<keyword evidence="3 5" id="KW-0863">Zinc-finger</keyword>
<dbReference type="SUPFAM" id="SSF50985">
    <property type="entry name" value="RCC1/BLIP-II"/>
    <property type="match status" value="1"/>
</dbReference>
<dbReference type="InterPro" id="IPR000306">
    <property type="entry name" value="Znf_FYVE"/>
</dbReference>
<dbReference type="InterPro" id="IPR001849">
    <property type="entry name" value="PH_domain"/>
</dbReference>
<dbReference type="Pfam" id="PF13713">
    <property type="entry name" value="BRX_N"/>
    <property type="match status" value="1"/>
</dbReference>
<dbReference type="InterPro" id="IPR009091">
    <property type="entry name" value="RCC1/BLIP-II"/>
</dbReference>
<evidence type="ECO:0000256" key="1">
    <source>
        <dbReference type="ARBA" id="ARBA00022723"/>
    </source>
</evidence>
<dbReference type="CDD" id="cd00065">
    <property type="entry name" value="FYVE_like_SF"/>
    <property type="match status" value="1"/>
</dbReference>
<dbReference type="InterPro" id="IPR027988">
    <property type="entry name" value="BRX_N"/>
</dbReference>
<sequence length="1038" mass="115054">MGEELFVLGPSGSDRAVEQAIVALKKGAHLLKYGRRRKPKFCPFRLSTDEKFLIWYSGQEERQLRLSSVTNVVRGQTTKQLQPERESQCLSLVYGNGECSLDLIFKDKEQAETWFLGLRAVTSRSNRNGLLSTLKKRRGAQSCINSPSGFMRRKQILGLLEEKIRSSQVHSLSGSPPQALSARCTSDGLSCSSDSFYSESSLSRIHNTTDFLAPRSPLLQQGQEDPNEQTICARSKVLSLFSTNPLESSESGNHILRDVLIWGEGAGKGCLEGGGMELDALLPKVLESTMMFDLHSISLGRKHAALVTKQGEVFCWGEGRRGRLGHKVDIDITCPKIVDSLVGVHVDSVACGENQTCALTSWGEVYTWGDNCSTDLADEHSKRSLWLPHRLYGSLDGITISHVACGQWHTAIVSTSGKLFTYGDGTFGVLGHGNLQSVSHPKEVESLKGLRVMTMACGSWHTAAIVEIMVDPIKFNNPGGKLFTWGDADKGRLGHFDQERKLLPTCIAELVDHDFVQVSCGQNLTVGLTSTGKVYTMGSAAHGQLGNPQSRDKSIVAVQGKLADEFVREISSGSYHIASLTSQGKVYTWGKGEHGQLGLGDIKDRNSPTLVEALRGRQVEHITCGANSTAAICLHKSVSSTDQSVCKGCSMSFGFTRKKHNCYNCGLLFCRACTNKKSINASLAPSKNKPFRVCNQCFNQLCRALDPASHFKIETNSPRSLFISEKAYHSEKEAMCQMTSARNYSDDGSQCYERNKLSNPISLVNELPRWGQVSCPEVFKKRSGDHMITQIYPSRHQLSSQSPVCLPEDSSQLISTASSSMNVENNLSQSEKFLIKEIENLKTQAENLQKLYQTRKEKIKENRQKTEEAWSLAKEEAAKSKAAKEVIQALTSRIRAMSEKFSAERVEEEQPISAFAYVPHEVEHPEDKYFESLSSSPIVFSNKLRSLRNGDSHDGILSVKEPCAGRVDSGKTGVEPLKVEWVEQYQPGVYITFVTLPNGQTGLKRVRFSRKKFSDNEAKRWWDENQQIVCRNYSIDGY</sequence>
<dbReference type="InterPro" id="IPR011993">
    <property type="entry name" value="PH-like_dom_sf"/>
</dbReference>
<dbReference type="Pfam" id="PF16457">
    <property type="entry name" value="PH_12"/>
    <property type="match status" value="1"/>
</dbReference>
<evidence type="ECO:0000256" key="2">
    <source>
        <dbReference type="ARBA" id="ARBA00022737"/>
    </source>
</evidence>
<dbReference type="Gene3D" id="2.130.10.30">
    <property type="entry name" value="Regulator of chromosome condensation 1/beta-lactamase-inhibitor protein II"/>
    <property type="match status" value="2"/>
</dbReference>
<feature type="domain" description="BRX" evidence="9">
    <location>
        <begin position="979"/>
        <end position="1034"/>
    </location>
</feature>
<dbReference type="Gene3D" id="3.30.40.10">
    <property type="entry name" value="Zinc/RING finger domain, C3HC4 (zinc finger)"/>
    <property type="match status" value="1"/>
</dbReference>
<feature type="repeat" description="RCC1" evidence="6">
    <location>
        <begin position="480"/>
        <end position="531"/>
    </location>
</feature>
<dbReference type="PROSITE" id="PS50178">
    <property type="entry name" value="ZF_FYVE"/>
    <property type="match status" value="1"/>
</dbReference>
<dbReference type="EMBL" id="OU503036">
    <property type="protein sequence ID" value="CAI9753264.1"/>
    <property type="molecule type" value="Genomic_DNA"/>
</dbReference>
<feature type="repeat" description="RCC1" evidence="6">
    <location>
        <begin position="311"/>
        <end position="362"/>
    </location>
</feature>
<evidence type="ECO:0000256" key="3">
    <source>
        <dbReference type="ARBA" id="ARBA00022771"/>
    </source>
</evidence>